<evidence type="ECO:0000313" key="3">
    <source>
        <dbReference type="RefSeq" id="XP_026666960.1"/>
    </source>
</evidence>
<dbReference type="KEGG" id="ccal:113463927"/>
<gene>
    <name evidence="3" type="primary">LOC113463927</name>
</gene>
<dbReference type="AlphaFoldDB" id="A0AAJ7W946"/>
<dbReference type="Pfam" id="PF21788">
    <property type="entry name" value="TNP-like_GBD"/>
    <property type="match status" value="1"/>
</dbReference>
<dbReference type="Proteomes" id="UP000694925">
    <property type="component" value="Unplaced"/>
</dbReference>
<proteinExistence type="predicted"/>
<sequence length="390" mass="44402">MPQYIRAIQDLNGSRLPQIDCMICFQSAANLLQDSGTWRCFQSADYLLQHSGTRIYFQNGTYMQTQMAAYLETDLCRWKDQKRSRMWLNLIGNQKLFSLDLVRVYKNYRVCHSHFRPEDKSSNMYLICSTLPSQNLPQIENLEMAPGTSKILNVEEIPSTSTTVEMPTTSSGILNIEEMPTTSSEILNSLPGTSTGSETVPSTSASDSALASHVKRTYTNLFEKHAIVCDQGSNRQIYLRNEQEPRRRMLIANSEIVPLYDVPHLLKGIRNNLLKKNLIWITHEGRVEAKWDDVVTAYKIDLSSGRLRRLPRITEGHVIPDKINKMKVIHAARILSYSMALAITYMAQHNESDSSGLYTMRTTAFGTGEIINFFDELFDSINGNTLRDPR</sequence>
<accession>A0AAJ7W946</accession>
<feature type="domain" description="Transposable element P transposase-like GTP-binding insertion" evidence="1">
    <location>
        <begin position="264"/>
        <end position="385"/>
    </location>
</feature>
<feature type="non-terminal residue" evidence="3">
    <location>
        <position position="390"/>
    </location>
</feature>
<name>A0AAJ7W946_9HYME</name>
<dbReference type="InterPro" id="IPR048366">
    <property type="entry name" value="TNP-like_GBD"/>
</dbReference>
<dbReference type="RefSeq" id="XP_026666960.1">
    <property type="nucleotide sequence ID" value="XM_026811159.1"/>
</dbReference>
<dbReference type="GeneID" id="113463927"/>
<protein>
    <submittedName>
        <fullName evidence="3">Uncharacterized protein LOC113463927</fullName>
    </submittedName>
</protein>
<keyword evidence="2" id="KW-1185">Reference proteome</keyword>
<evidence type="ECO:0000313" key="2">
    <source>
        <dbReference type="Proteomes" id="UP000694925"/>
    </source>
</evidence>
<organism evidence="2 3">
    <name type="scientific">Ceratina calcarata</name>
    <dbReference type="NCBI Taxonomy" id="156304"/>
    <lineage>
        <taxon>Eukaryota</taxon>
        <taxon>Metazoa</taxon>
        <taxon>Ecdysozoa</taxon>
        <taxon>Arthropoda</taxon>
        <taxon>Hexapoda</taxon>
        <taxon>Insecta</taxon>
        <taxon>Pterygota</taxon>
        <taxon>Neoptera</taxon>
        <taxon>Endopterygota</taxon>
        <taxon>Hymenoptera</taxon>
        <taxon>Apocrita</taxon>
        <taxon>Aculeata</taxon>
        <taxon>Apoidea</taxon>
        <taxon>Anthophila</taxon>
        <taxon>Apidae</taxon>
        <taxon>Ceratina</taxon>
        <taxon>Zadontomerus</taxon>
    </lineage>
</organism>
<evidence type="ECO:0000259" key="1">
    <source>
        <dbReference type="Pfam" id="PF21788"/>
    </source>
</evidence>
<reference evidence="3" key="1">
    <citation type="submission" date="2025-08" db="UniProtKB">
        <authorList>
            <consortium name="RefSeq"/>
        </authorList>
    </citation>
    <scope>IDENTIFICATION</scope>
    <source>
        <tissue evidence="3">Whole body</tissue>
    </source>
</reference>